<gene>
    <name evidence="2" type="ORF">CNX70_09520</name>
</gene>
<evidence type="ECO:0000313" key="3">
    <source>
        <dbReference type="Proteomes" id="UP000218437"/>
    </source>
</evidence>
<name>A0A290WU47_9BURK</name>
<dbReference type="GO" id="GO:0003824">
    <property type="term" value="F:catalytic activity"/>
    <property type="evidence" value="ECO:0007669"/>
    <property type="project" value="InterPro"/>
</dbReference>
<keyword evidence="3" id="KW-1185">Reference proteome</keyword>
<proteinExistence type="predicted"/>
<organism evidence="2 3">
    <name type="scientific">Janthinobacterium svalbardensis</name>
    <dbReference type="NCBI Taxonomy" id="368607"/>
    <lineage>
        <taxon>Bacteria</taxon>
        <taxon>Pseudomonadati</taxon>
        <taxon>Pseudomonadota</taxon>
        <taxon>Betaproteobacteria</taxon>
        <taxon>Burkholderiales</taxon>
        <taxon>Oxalobacteraceae</taxon>
        <taxon>Janthinobacterium</taxon>
    </lineage>
</organism>
<dbReference type="SUPFAM" id="SSF52402">
    <property type="entry name" value="Adenine nucleotide alpha hydrolases-like"/>
    <property type="match status" value="1"/>
</dbReference>
<protein>
    <submittedName>
        <fullName evidence="2">Nin-like protein</fullName>
    </submittedName>
</protein>
<sequence length="283" mass="31422">MNSPFLFDGPGVISFSGGRTSGMMLWMTIQAYGGTLPADVTVCFANTGKEEEATLEFVRDCGERWGVPIVWIENRPRNEARGKEFAVVDFATASRRGEPFADLHDEKKFLPNPVARFCTAELKVRPMQRYLKSIGLVEWTTFIGMRADEPLRVARLANQDYGKHEVKEAPLAAAGLTVADVSAFWAAQDFDLGLPNMSGKTMHGNCDLCFLKGGNQVLSLIREKPSRALWWIQQEKNAQTAGSGAGGWFRKDRPSYQAMYDMAMNHGELFPFDDALTDCGCTD</sequence>
<reference evidence="2 3" key="1">
    <citation type="submission" date="2017-09" db="EMBL/GenBank/DDBJ databases">
        <title>Complete genome sequence of Janthinobacterium svalbardensis PAMC 27463.</title>
        <authorList>
            <person name="Cho Y.-J."/>
            <person name="Cho A."/>
            <person name="Kim O.-S."/>
            <person name="Lee J.-I."/>
        </authorList>
    </citation>
    <scope>NUCLEOTIDE SEQUENCE [LARGE SCALE GENOMIC DNA]</scope>
    <source>
        <strain evidence="2 3">PAMC 27463</strain>
    </source>
</reference>
<dbReference type="Pfam" id="PF01507">
    <property type="entry name" value="PAPS_reduct"/>
    <property type="match status" value="1"/>
</dbReference>
<dbReference type="Gene3D" id="3.40.50.620">
    <property type="entry name" value="HUPs"/>
    <property type="match status" value="1"/>
</dbReference>
<dbReference type="EMBL" id="CP023422">
    <property type="protein sequence ID" value="ATD60391.1"/>
    <property type="molecule type" value="Genomic_DNA"/>
</dbReference>
<dbReference type="InterPro" id="IPR014729">
    <property type="entry name" value="Rossmann-like_a/b/a_fold"/>
</dbReference>
<dbReference type="AlphaFoldDB" id="A0A290WU47"/>
<dbReference type="InterPro" id="IPR002500">
    <property type="entry name" value="PAPS_reduct_dom"/>
</dbReference>
<evidence type="ECO:0000259" key="1">
    <source>
        <dbReference type="Pfam" id="PF01507"/>
    </source>
</evidence>
<dbReference type="RefSeq" id="WP_096234495.1">
    <property type="nucleotide sequence ID" value="NZ_CP023422.1"/>
</dbReference>
<feature type="domain" description="Phosphoadenosine phosphosulphate reductase" evidence="1">
    <location>
        <begin position="12"/>
        <end position="171"/>
    </location>
</feature>
<evidence type="ECO:0000313" key="2">
    <source>
        <dbReference type="EMBL" id="ATD60391.1"/>
    </source>
</evidence>
<accession>A0A290WU47</accession>
<dbReference type="Proteomes" id="UP000218437">
    <property type="component" value="Chromosome"/>
</dbReference>
<dbReference type="KEGG" id="jsv:CNX70_09520"/>